<keyword evidence="11" id="KW-1185">Reference proteome</keyword>
<keyword evidence="3" id="KW-1003">Cell membrane</keyword>
<keyword evidence="6" id="KW-0472">Membrane</keyword>
<feature type="signal peptide" evidence="8">
    <location>
        <begin position="1"/>
        <end position="19"/>
    </location>
</feature>
<proteinExistence type="predicted"/>
<dbReference type="InterPro" id="IPR050918">
    <property type="entry name" value="CNF-like_PLA2_Inhibitor"/>
</dbReference>
<evidence type="ECO:0000256" key="7">
    <source>
        <dbReference type="ARBA" id="ARBA00023180"/>
    </source>
</evidence>
<evidence type="ECO:0000256" key="8">
    <source>
        <dbReference type="SAM" id="SignalP"/>
    </source>
</evidence>
<dbReference type="Pfam" id="PF00021">
    <property type="entry name" value="UPAR_LY6"/>
    <property type="match status" value="1"/>
</dbReference>
<organism evidence="10 11">
    <name type="scientific">Pygocentrus nattereri</name>
    <name type="common">Red-bellied piranha</name>
    <dbReference type="NCBI Taxonomy" id="42514"/>
    <lineage>
        <taxon>Eukaryota</taxon>
        <taxon>Metazoa</taxon>
        <taxon>Chordata</taxon>
        <taxon>Craniata</taxon>
        <taxon>Vertebrata</taxon>
        <taxon>Euteleostomi</taxon>
        <taxon>Actinopterygii</taxon>
        <taxon>Neopterygii</taxon>
        <taxon>Teleostei</taxon>
        <taxon>Ostariophysi</taxon>
        <taxon>Characiformes</taxon>
        <taxon>Characoidei</taxon>
        <taxon>Pygocentrus</taxon>
    </lineage>
</organism>
<evidence type="ECO:0000256" key="6">
    <source>
        <dbReference type="ARBA" id="ARBA00023136"/>
    </source>
</evidence>
<dbReference type="InterPro" id="IPR016054">
    <property type="entry name" value="LY6_UPA_recep-like"/>
</dbReference>
<dbReference type="Proteomes" id="UP001501920">
    <property type="component" value="Chromosome 9"/>
</dbReference>
<dbReference type="SMART" id="SM00134">
    <property type="entry name" value="LU"/>
    <property type="match status" value="2"/>
</dbReference>
<feature type="chain" id="PRO_5043971837" description="UPAR/Ly6 domain-containing protein" evidence="8">
    <location>
        <begin position="20"/>
        <end position="206"/>
    </location>
</feature>
<reference evidence="10" key="3">
    <citation type="submission" date="2025-09" db="UniProtKB">
        <authorList>
            <consortium name="Ensembl"/>
        </authorList>
    </citation>
    <scope>IDENTIFICATION</scope>
</reference>
<dbReference type="OMA" id="GTEDYCI"/>
<dbReference type="InterPro" id="IPR035076">
    <property type="entry name" value="Toxin/TOLIP"/>
</dbReference>
<sequence length="206" mass="21796">MRLQVTLLLVGVLFPKALTLRCYECIPGLSGQCTNTQTYCSYQCASETTVTYIGGVQSREVHLKGCAEAGQCVTGSLNVGLMKTTVNSKCCSTDLCNSNKPPALPQRSPNGKKCYACADDDCSRTVNCEGDEDQCVSARVNVGGAQLKMKGCASRSYCSVDFSSVKSTGISGSMSCCEGNLCNGAEGVKLSLLIMLVPLIFSTLFI</sequence>
<dbReference type="Pfam" id="PF00087">
    <property type="entry name" value="Toxin_TOLIP"/>
    <property type="match status" value="1"/>
</dbReference>
<evidence type="ECO:0000256" key="4">
    <source>
        <dbReference type="ARBA" id="ARBA00022525"/>
    </source>
</evidence>
<comment type="subcellular location">
    <subcellularLocation>
        <location evidence="1">Cell membrane</location>
    </subcellularLocation>
    <subcellularLocation>
        <location evidence="2">Secreted</location>
    </subcellularLocation>
</comment>
<evidence type="ECO:0000313" key="11">
    <source>
        <dbReference type="Proteomes" id="UP001501920"/>
    </source>
</evidence>
<evidence type="ECO:0000256" key="1">
    <source>
        <dbReference type="ARBA" id="ARBA00004236"/>
    </source>
</evidence>
<evidence type="ECO:0000256" key="3">
    <source>
        <dbReference type="ARBA" id="ARBA00022475"/>
    </source>
</evidence>
<feature type="domain" description="UPAR/Ly6" evidence="9">
    <location>
        <begin position="113"/>
        <end position="193"/>
    </location>
</feature>
<dbReference type="PANTHER" id="PTHR20914">
    <property type="entry name" value="LY6/PLAUR DOMAIN-CONTAINING PROTEIN 8"/>
    <property type="match status" value="1"/>
</dbReference>
<feature type="domain" description="UPAR/Ly6" evidence="9">
    <location>
        <begin position="20"/>
        <end position="111"/>
    </location>
</feature>
<accession>A0A3B4D3N9</accession>
<keyword evidence="4" id="KW-0964">Secreted</keyword>
<dbReference type="GO" id="GO:0005886">
    <property type="term" value="C:plasma membrane"/>
    <property type="evidence" value="ECO:0007669"/>
    <property type="project" value="UniProtKB-SubCell"/>
</dbReference>
<dbReference type="AlphaFoldDB" id="A0A3B4D3N9"/>
<dbReference type="STRING" id="42514.ENSPNAP00000017716"/>
<name>A0A3B4D3N9_PYGNA</name>
<reference evidence="10" key="2">
    <citation type="submission" date="2025-08" db="UniProtKB">
        <authorList>
            <consortium name="Ensembl"/>
        </authorList>
    </citation>
    <scope>IDENTIFICATION</scope>
</reference>
<evidence type="ECO:0000256" key="5">
    <source>
        <dbReference type="ARBA" id="ARBA00022729"/>
    </source>
</evidence>
<reference evidence="10 11" key="1">
    <citation type="submission" date="2020-10" db="EMBL/GenBank/DDBJ databases">
        <title>Pygocentrus nattereri (red-bellied piranha) genome, fPygNat1, primary haplotype.</title>
        <authorList>
            <person name="Myers G."/>
            <person name="Meyer A."/>
            <person name="Karagic N."/>
            <person name="Pippel M."/>
            <person name="Winkler S."/>
            <person name="Tracey A."/>
            <person name="Wood J."/>
            <person name="Formenti G."/>
            <person name="Howe K."/>
            <person name="Fedrigo O."/>
            <person name="Jarvis E.D."/>
        </authorList>
    </citation>
    <scope>NUCLEOTIDE SEQUENCE [LARGE SCALE GENOMIC DNA]</scope>
</reference>
<protein>
    <recommendedName>
        <fullName evidence="9">UPAR/Ly6 domain-containing protein</fullName>
    </recommendedName>
</protein>
<evidence type="ECO:0000313" key="10">
    <source>
        <dbReference type="Ensembl" id="ENSPNAP00000017716.2"/>
    </source>
</evidence>
<dbReference type="SUPFAM" id="SSF57302">
    <property type="entry name" value="Snake toxin-like"/>
    <property type="match status" value="2"/>
</dbReference>
<keyword evidence="5 8" id="KW-0732">Signal</keyword>
<dbReference type="PANTHER" id="PTHR20914:SF9">
    <property type="entry name" value="COILED, ISOFORM A"/>
    <property type="match status" value="1"/>
</dbReference>
<dbReference type="Gene3D" id="2.10.60.10">
    <property type="entry name" value="CD59"/>
    <property type="match status" value="2"/>
</dbReference>
<dbReference type="Ensembl" id="ENSPNAT00000026625.2">
    <property type="protein sequence ID" value="ENSPNAP00000017716.2"/>
    <property type="gene ID" value="ENSPNAG00000024031.2"/>
</dbReference>
<evidence type="ECO:0000256" key="2">
    <source>
        <dbReference type="ARBA" id="ARBA00004613"/>
    </source>
</evidence>
<dbReference type="GeneTree" id="ENSGT00940000163304"/>
<gene>
    <name evidence="10" type="primary">LYPD1</name>
</gene>
<dbReference type="GO" id="GO:0005576">
    <property type="term" value="C:extracellular region"/>
    <property type="evidence" value="ECO:0007669"/>
    <property type="project" value="UniProtKB-SubCell"/>
</dbReference>
<dbReference type="InterPro" id="IPR045860">
    <property type="entry name" value="Snake_toxin-like_sf"/>
</dbReference>
<evidence type="ECO:0000259" key="9">
    <source>
        <dbReference type="SMART" id="SM00134"/>
    </source>
</evidence>
<keyword evidence="7" id="KW-0325">Glycoprotein</keyword>